<dbReference type="EMBL" id="ML179395">
    <property type="protein sequence ID" value="THU88784.1"/>
    <property type="molecule type" value="Genomic_DNA"/>
</dbReference>
<sequence>MSRTVSRTPEFPCVLELGGWKERQEKNLKAELSGWKERHEEKHRAAELKVQELSETVANLKAELSCWKVLGWDIVDRLNNAITEGAEAAIRPQKNTIWISWARELNAVEGRVGRFTDSGRGKRRHAFGDHMIEPASHQHEDLCRQVLLSQDSSVSASTNITDGVANSLETDETSNVLKKTELNVFGYFGLSLSFYFHKPSLAYIDLFCLTRFYMGSVLACSVLAPGCSKLLVYLWA</sequence>
<dbReference type="Proteomes" id="UP000297245">
    <property type="component" value="Unassembled WGS sequence"/>
</dbReference>
<reference evidence="2 3" key="1">
    <citation type="journal article" date="2019" name="Nat. Ecol. Evol.">
        <title>Megaphylogeny resolves global patterns of mushroom evolution.</title>
        <authorList>
            <person name="Varga T."/>
            <person name="Krizsan K."/>
            <person name="Foldi C."/>
            <person name="Dima B."/>
            <person name="Sanchez-Garcia M."/>
            <person name="Sanchez-Ramirez S."/>
            <person name="Szollosi G.J."/>
            <person name="Szarkandi J.G."/>
            <person name="Papp V."/>
            <person name="Albert L."/>
            <person name="Andreopoulos W."/>
            <person name="Angelini C."/>
            <person name="Antonin V."/>
            <person name="Barry K.W."/>
            <person name="Bougher N.L."/>
            <person name="Buchanan P."/>
            <person name="Buyck B."/>
            <person name="Bense V."/>
            <person name="Catcheside P."/>
            <person name="Chovatia M."/>
            <person name="Cooper J."/>
            <person name="Damon W."/>
            <person name="Desjardin D."/>
            <person name="Finy P."/>
            <person name="Geml J."/>
            <person name="Haridas S."/>
            <person name="Hughes K."/>
            <person name="Justo A."/>
            <person name="Karasinski D."/>
            <person name="Kautmanova I."/>
            <person name="Kiss B."/>
            <person name="Kocsube S."/>
            <person name="Kotiranta H."/>
            <person name="LaButti K.M."/>
            <person name="Lechner B.E."/>
            <person name="Liimatainen K."/>
            <person name="Lipzen A."/>
            <person name="Lukacs Z."/>
            <person name="Mihaltcheva S."/>
            <person name="Morgado L.N."/>
            <person name="Niskanen T."/>
            <person name="Noordeloos M.E."/>
            <person name="Ohm R.A."/>
            <person name="Ortiz-Santana B."/>
            <person name="Ovrebo C."/>
            <person name="Racz N."/>
            <person name="Riley R."/>
            <person name="Savchenko A."/>
            <person name="Shiryaev A."/>
            <person name="Soop K."/>
            <person name="Spirin V."/>
            <person name="Szebenyi C."/>
            <person name="Tomsovsky M."/>
            <person name="Tulloss R.E."/>
            <person name="Uehling J."/>
            <person name="Grigoriev I.V."/>
            <person name="Vagvolgyi C."/>
            <person name="Papp T."/>
            <person name="Martin F.M."/>
            <person name="Miettinen O."/>
            <person name="Hibbett D.S."/>
            <person name="Nagy L.G."/>
        </authorList>
    </citation>
    <scope>NUCLEOTIDE SEQUENCE [LARGE SCALE GENOMIC DNA]</scope>
    <source>
        <strain evidence="2 3">CBS 962.96</strain>
    </source>
</reference>
<organism evidence="2 3">
    <name type="scientific">Dendrothele bispora (strain CBS 962.96)</name>
    <dbReference type="NCBI Taxonomy" id="1314807"/>
    <lineage>
        <taxon>Eukaryota</taxon>
        <taxon>Fungi</taxon>
        <taxon>Dikarya</taxon>
        <taxon>Basidiomycota</taxon>
        <taxon>Agaricomycotina</taxon>
        <taxon>Agaricomycetes</taxon>
        <taxon>Agaricomycetidae</taxon>
        <taxon>Agaricales</taxon>
        <taxon>Agaricales incertae sedis</taxon>
        <taxon>Dendrothele</taxon>
    </lineage>
</organism>
<protein>
    <submittedName>
        <fullName evidence="2">Uncharacterized protein</fullName>
    </submittedName>
</protein>
<name>A0A4S8LIB6_DENBC</name>
<proteinExistence type="predicted"/>
<keyword evidence="1" id="KW-0175">Coiled coil</keyword>
<feature type="coiled-coil region" evidence="1">
    <location>
        <begin position="36"/>
        <end position="70"/>
    </location>
</feature>
<evidence type="ECO:0000256" key="1">
    <source>
        <dbReference type="SAM" id="Coils"/>
    </source>
</evidence>
<gene>
    <name evidence="2" type="ORF">K435DRAFT_865934</name>
</gene>
<dbReference type="AlphaFoldDB" id="A0A4S8LIB6"/>
<keyword evidence="3" id="KW-1185">Reference proteome</keyword>
<evidence type="ECO:0000313" key="3">
    <source>
        <dbReference type="Proteomes" id="UP000297245"/>
    </source>
</evidence>
<accession>A0A4S8LIB6</accession>
<evidence type="ECO:0000313" key="2">
    <source>
        <dbReference type="EMBL" id="THU88784.1"/>
    </source>
</evidence>